<dbReference type="Pfam" id="PF13076">
    <property type="entry name" value="Fur_reg_FbpA"/>
    <property type="match status" value="1"/>
</dbReference>
<organism evidence="1 2">
    <name type="scientific">Rossellomorea aquimaris</name>
    <dbReference type="NCBI Taxonomy" id="189382"/>
    <lineage>
        <taxon>Bacteria</taxon>
        <taxon>Bacillati</taxon>
        <taxon>Bacillota</taxon>
        <taxon>Bacilli</taxon>
        <taxon>Bacillales</taxon>
        <taxon>Bacillaceae</taxon>
        <taxon>Rossellomorea</taxon>
    </lineage>
</organism>
<protein>
    <submittedName>
        <fullName evidence="1">Fur-regulated basic protein FbpA</fullName>
    </submittedName>
</protein>
<dbReference type="Proteomes" id="UP000324269">
    <property type="component" value="Unassembled WGS sequence"/>
</dbReference>
<accession>A0A5D4UEB1</accession>
<name>A0A5D4UEB1_9BACI</name>
<proteinExistence type="predicted"/>
<comment type="caution">
    <text evidence="1">The sequence shown here is derived from an EMBL/GenBank/DDBJ whole genome shotgun (WGS) entry which is preliminary data.</text>
</comment>
<reference evidence="1 2" key="1">
    <citation type="submission" date="2019-08" db="EMBL/GenBank/DDBJ databases">
        <title>Bacillus genomes from the desert of Cuatro Cienegas, Coahuila.</title>
        <authorList>
            <person name="Olmedo-Alvarez G."/>
        </authorList>
    </citation>
    <scope>NUCLEOTIDE SEQUENCE [LARGE SCALE GENOMIC DNA]</scope>
    <source>
        <strain evidence="1 2">CH87b_3T</strain>
    </source>
</reference>
<dbReference type="OrthoDB" id="2913911at2"/>
<sequence>MSQRAIIIFVRNSSRIFLILPMCKKMFSSLWIWGISSTGGMNMLHQENKSEKQKTPECKKDFYIQQLLRIGVYKYFGKQLYELSMNELQDVYLEYYVGGDIAN</sequence>
<dbReference type="EMBL" id="VTEZ01000003">
    <property type="protein sequence ID" value="TYS85420.1"/>
    <property type="molecule type" value="Genomic_DNA"/>
</dbReference>
<evidence type="ECO:0000313" key="1">
    <source>
        <dbReference type="EMBL" id="TYS85420.1"/>
    </source>
</evidence>
<dbReference type="AlphaFoldDB" id="A0A5D4UEB1"/>
<dbReference type="InterPro" id="IPR025072">
    <property type="entry name" value="Fur_reg_FbpA"/>
</dbReference>
<gene>
    <name evidence="1" type="primary">fbpA</name>
    <name evidence="1" type="ORF">FZC85_10525</name>
</gene>
<evidence type="ECO:0000313" key="2">
    <source>
        <dbReference type="Proteomes" id="UP000324269"/>
    </source>
</evidence>